<dbReference type="EMBL" id="BJUB01000007">
    <property type="protein sequence ID" value="GEK21989.1"/>
    <property type="molecule type" value="Genomic_DNA"/>
</dbReference>
<protein>
    <submittedName>
        <fullName evidence="2">Uncharacterized protein</fullName>
    </submittedName>
</protein>
<feature type="region of interest" description="Disordered" evidence="1">
    <location>
        <begin position="149"/>
        <end position="170"/>
    </location>
</feature>
<name>A0A510V542_9CELL</name>
<proteinExistence type="predicted"/>
<accession>A0A510V542</accession>
<dbReference type="OrthoDB" id="3292271at2"/>
<evidence type="ECO:0000256" key="1">
    <source>
        <dbReference type="SAM" id="MobiDB-lite"/>
    </source>
</evidence>
<evidence type="ECO:0000313" key="3">
    <source>
        <dbReference type="Proteomes" id="UP000321118"/>
    </source>
</evidence>
<reference evidence="2 3" key="1">
    <citation type="submission" date="2019-07" db="EMBL/GenBank/DDBJ databases">
        <title>Whole genome shotgun sequence of Cellulomonas xylanilytica NBRC 101102.</title>
        <authorList>
            <person name="Hosoyama A."/>
            <person name="Uohara A."/>
            <person name="Ohji S."/>
            <person name="Ichikawa N."/>
        </authorList>
    </citation>
    <scope>NUCLEOTIDE SEQUENCE [LARGE SCALE GENOMIC DNA]</scope>
    <source>
        <strain evidence="2 3">NBRC 101102</strain>
    </source>
</reference>
<sequence>MSTNRPHDDELVARITRALHSRDADQPDPAVVAARIQAELAHVPDVPVRVLARRGGRLVAAGVLTSTLAVAGAGAAAAANPYSDVARVVEGVAQSVGLEWSAMPDGYTREQYEAFWGAGYTIDDVEALADLWHLDATATKAQAGQLLLDGQTPPVGPGATAPDGTGSDQKQAAYDAFWEAGYTVEDLETLAELWGTDPMETKARAGQLVLDGETLPLG</sequence>
<keyword evidence="3" id="KW-1185">Reference proteome</keyword>
<evidence type="ECO:0000313" key="2">
    <source>
        <dbReference type="EMBL" id="GEK21989.1"/>
    </source>
</evidence>
<organism evidence="2 3">
    <name type="scientific">Cellulomonas xylanilytica</name>
    <dbReference type="NCBI Taxonomy" id="233583"/>
    <lineage>
        <taxon>Bacteria</taxon>
        <taxon>Bacillati</taxon>
        <taxon>Actinomycetota</taxon>
        <taxon>Actinomycetes</taxon>
        <taxon>Micrococcales</taxon>
        <taxon>Cellulomonadaceae</taxon>
        <taxon>Cellulomonas</taxon>
    </lineage>
</organism>
<dbReference type="RefSeq" id="WP_146927775.1">
    <property type="nucleotide sequence ID" value="NZ_BJUB01000007.1"/>
</dbReference>
<comment type="caution">
    <text evidence="2">The sequence shown here is derived from an EMBL/GenBank/DDBJ whole genome shotgun (WGS) entry which is preliminary data.</text>
</comment>
<gene>
    <name evidence="2" type="ORF">CXY01_25090</name>
</gene>
<dbReference type="Proteomes" id="UP000321118">
    <property type="component" value="Unassembled WGS sequence"/>
</dbReference>
<dbReference type="AlphaFoldDB" id="A0A510V542"/>